<dbReference type="Pfam" id="PF13302">
    <property type="entry name" value="Acetyltransf_3"/>
    <property type="match status" value="1"/>
</dbReference>
<dbReference type="InterPro" id="IPR051908">
    <property type="entry name" value="Ribosomal_N-acetyltransferase"/>
</dbReference>
<dbReference type="Proteomes" id="UP000051131">
    <property type="component" value="Unassembled WGS sequence"/>
</dbReference>
<dbReference type="GO" id="GO:0005737">
    <property type="term" value="C:cytoplasm"/>
    <property type="evidence" value="ECO:0007669"/>
    <property type="project" value="TreeGrafter"/>
</dbReference>
<organism evidence="2 3">
    <name type="scientific">Liquorilactobacillus cacaonum DSM 21116</name>
    <dbReference type="NCBI Taxonomy" id="1423729"/>
    <lineage>
        <taxon>Bacteria</taxon>
        <taxon>Bacillati</taxon>
        <taxon>Bacillota</taxon>
        <taxon>Bacilli</taxon>
        <taxon>Lactobacillales</taxon>
        <taxon>Lactobacillaceae</taxon>
        <taxon>Liquorilactobacillus</taxon>
    </lineage>
</organism>
<dbReference type="STRING" id="1423729.FC80_GL001475"/>
<dbReference type="PATRIC" id="fig|1423729.3.peg.1497"/>
<feature type="domain" description="N-acetyltransferase" evidence="1">
    <location>
        <begin position="22"/>
        <end position="173"/>
    </location>
</feature>
<dbReference type="EMBL" id="AYZE01000016">
    <property type="protein sequence ID" value="KRM90138.1"/>
    <property type="molecule type" value="Genomic_DNA"/>
</dbReference>
<dbReference type="InterPro" id="IPR016181">
    <property type="entry name" value="Acyl_CoA_acyltransferase"/>
</dbReference>
<dbReference type="PANTHER" id="PTHR43441">
    <property type="entry name" value="RIBOSOMAL-PROTEIN-SERINE ACETYLTRANSFERASE"/>
    <property type="match status" value="1"/>
</dbReference>
<dbReference type="RefSeq" id="WP_057829690.1">
    <property type="nucleotide sequence ID" value="NZ_AYZE01000016.1"/>
</dbReference>
<dbReference type="GO" id="GO:0008999">
    <property type="term" value="F:protein-N-terminal-alanine acetyltransferase activity"/>
    <property type="evidence" value="ECO:0007669"/>
    <property type="project" value="TreeGrafter"/>
</dbReference>
<gene>
    <name evidence="2" type="ORF">FC80_GL001475</name>
</gene>
<dbReference type="OrthoDB" id="9784707at2"/>
<reference evidence="2 3" key="1">
    <citation type="journal article" date="2015" name="Genome Announc.">
        <title>Expanding the biotechnology potential of lactobacilli through comparative genomics of 213 strains and associated genera.</title>
        <authorList>
            <person name="Sun Z."/>
            <person name="Harris H.M."/>
            <person name="McCann A."/>
            <person name="Guo C."/>
            <person name="Argimon S."/>
            <person name="Zhang W."/>
            <person name="Yang X."/>
            <person name="Jeffery I.B."/>
            <person name="Cooney J.C."/>
            <person name="Kagawa T.F."/>
            <person name="Liu W."/>
            <person name="Song Y."/>
            <person name="Salvetti E."/>
            <person name="Wrobel A."/>
            <person name="Rasinkangas P."/>
            <person name="Parkhill J."/>
            <person name="Rea M.C."/>
            <person name="O'Sullivan O."/>
            <person name="Ritari J."/>
            <person name="Douillard F.P."/>
            <person name="Paul Ross R."/>
            <person name="Yang R."/>
            <person name="Briner A.E."/>
            <person name="Felis G.E."/>
            <person name="de Vos W.M."/>
            <person name="Barrangou R."/>
            <person name="Klaenhammer T.R."/>
            <person name="Caufield P.W."/>
            <person name="Cui Y."/>
            <person name="Zhang H."/>
            <person name="O'Toole P.W."/>
        </authorList>
    </citation>
    <scope>NUCLEOTIDE SEQUENCE [LARGE SCALE GENOMIC DNA]</scope>
    <source>
        <strain evidence="2 3">DSM 21116</strain>
    </source>
</reference>
<comment type="caution">
    <text evidence="2">The sequence shown here is derived from an EMBL/GenBank/DDBJ whole genome shotgun (WGS) entry which is preliminary data.</text>
</comment>
<dbReference type="InterPro" id="IPR000182">
    <property type="entry name" value="GNAT_dom"/>
</dbReference>
<dbReference type="AlphaFoldDB" id="A0A0R2CFQ5"/>
<evidence type="ECO:0000259" key="1">
    <source>
        <dbReference type="PROSITE" id="PS51186"/>
    </source>
</evidence>
<proteinExistence type="predicted"/>
<protein>
    <submittedName>
        <fullName evidence="2">Acetyltransferase</fullName>
    </submittedName>
</protein>
<dbReference type="SUPFAM" id="SSF55729">
    <property type="entry name" value="Acyl-CoA N-acyltransferases (Nat)"/>
    <property type="match status" value="1"/>
</dbReference>
<dbReference type="PANTHER" id="PTHR43441:SF11">
    <property type="entry name" value="RIBOSOMAL-PROTEIN-SERINE ACETYLTRANSFERASE"/>
    <property type="match status" value="1"/>
</dbReference>
<dbReference type="Gene3D" id="3.40.630.30">
    <property type="match status" value="1"/>
</dbReference>
<dbReference type="GO" id="GO:1990189">
    <property type="term" value="F:protein N-terminal-serine acetyltransferase activity"/>
    <property type="evidence" value="ECO:0007669"/>
    <property type="project" value="TreeGrafter"/>
</dbReference>
<evidence type="ECO:0000313" key="2">
    <source>
        <dbReference type="EMBL" id="KRM90138.1"/>
    </source>
</evidence>
<keyword evidence="2" id="KW-0808">Transferase</keyword>
<dbReference type="PROSITE" id="PS51186">
    <property type="entry name" value="GNAT"/>
    <property type="match status" value="1"/>
</dbReference>
<keyword evidence="3" id="KW-1185">Reference proteome</keyword>
<sequence>MFTYQVDKSLSLALPNPLIDSESMFNLIDESRKQLELWLPWVFAIQSIEDERAALVRRLEKFGLATSISLIIVYKGEQAGSISFNSFEKSDNSTEIGYWLGNKFVGKGIMHRALKAMCQLAFDEYQVNKIKVYAAIDNQRSNKVAQNAGFHLDGVLRENILLADGYHDENLWTLIKSELQEW</sequence>
<evidence type="ECO:0000313" key="3">
    <source>
        <dbReference type="Proteomes" id="UP000051131"/>
    </source>
</evidence>
<name>A0A0R2CFQ5_9LACO</name>
<accession>A0A0R2CFQ5</accession>